<proteinExistence type="predicted"/>
<accession>A0A653DU65</accession>
<protein>
    <submittedName>
        <fullName evidence="1">Uncharacterized protein</fullName>
    </submittedName>
</protein>
<evidence type="ECO:0000313" key="2">
    <source>
        <dbReference type="Proteomes" id="UP000410492"/>
    </source>
</evidence>
<organism evidence="1 2">
    <name type="scientific">Callosobruchus maculatus</name>
    <name type="common">Southern cowpea weevil</name>
    <name type="synonym">Pulse bruchid</name>
    <dbReference type="NCBI Taxonomy" id="64391"/>
    <lineage>
        <taxon>Eukaryota</taxon>
        <taxon>Metazoa</taxon>
        <taxon>Ecdysozoa</taxon>
        <taxon>Arthropoda</taxon>
        <taxon>Hexapoda</taxon>
        <taxon>Insecta</taxon>
        <taxon>Pterygota</taxon>
        <taxon>Neoptera</taxon>
        <taxon>Endopterygota</taxon>
        <taxon>Coleoptera</taxon>
        <taxon>Polyphaga</taxon>
        <taxon>Cucujiformia</taxon>
        <taxon>Chrysomeloidea</taxon>
        <taxon>Chrysomelidae</taxon>
        <taxon>Bruchinae</taxon>
        <taxon>Bruchini</taxon>
        <taxon>Callosobruchus</taxon>
    </lineage>
</organism>
<gene>
    <name evidence="1" type="ORF">CALMAC_LOCUS20484</name>
</gene>
<feature type="non-terminal residue" evidence="1">
    <location>
        <position position="82"/>
    </location>
</feature>
<keyword evidence="2" id="KW-1185">Reference proteome</keyword>
<dbReference type="AlphaFoldDB" id="A0A653DU65"/>
<dbReference type="EMBL" id="CAACVG010014829">
    <property type="protein sequence ID" value="VEN63748.1"/>
    <property type="molecule type" value="Genomic_DNA"/>
</dbReference>
<sequence length="82" mass="8952">MGKNNLFKTKMNDGQVPIFSVITVILHSTYVCNCRLIVARGDLTLNLQSPFDQWFNSSLRTLSFTGSVGINVGIGGSSERAD</sequence>
<name>A0A653DU65_CALMS</name>
<evidence type="ECO:0000313" key="1">
    <source>
        <dbReference type="EMBL" id="VEN63748.1"/>
    </source>
</evidence>
<dbReference type="Proteomes" id="UP000410492">
    <property type="component" value="Unassembled WGS sequence"/>
</dbReference>
<reference evidence="1 2" key="1">
    <citation type="submission" date="2019-01" db="EMBL/GenBank/DDBJ databases">
        <authorList>
            <person name="Sayadi A."/>
        </authorList>
    </citation>
    <scope>NUCLEOTIDE SEQUENCE [LARGE SCALE GENOMIC DNA]</scope>
</reference>